<reference evidence="7 8" key="1">
    <citation type="journal article" date="2016" name="Proc. Natl. Acad. Sci. U.S.A.">
        <title>Comparative genomics of biotechnologically important yeasts.</title>
        <authorList>
            <person name="Riley R."/>
            <person name="Haridas S."/>
            <person name="Wolfe K.H."/>
            <person name="Lopes M.R."/>
            <person name="Hittinger C.T."/>
            <person name="Goeker M."/>
            <person name="Salamov A.A."/>
            <person name="Wisecaver J.H."/>
            <person name="Long T.M."/>
            <person name="Calvey C.H."/>
            <person name="Aerts A.L."/>
            <person name="Barry K.W."/>
            <person name="Choi C."/>
            <person name="Clum A."/>
            <person name="Coughlan A.Y."/>
            <person name="Deshpande S."/>
            <person name="Douglass A.P."/>
            <person name="Hanson S.J."/>
            <person name="Klenk H.-P."/>
            <person name="LaButti K.M."/>
            <person name="Lapidus A."/>
            <person name="Lindquist E.A."/>
            <person name="Lipzen A.M."/>
            <person name="Meier-Kolthoff J.P."/>
            <person name="Ohm R.A."/>
            <person name="Otillar R.P."/>
            <person name="Pangilinan J.L."/>
            <person name="Peng Y."/>
            <person name="Rokas A."/>
            <person name="Rosa C.A."/>
            <person name="Scheuner C."/>
            <person name="Sibirny A.A."/>
            <person name="Slot J.C."/>
            <person name="Stielow J.B."/>
            <person name="Sun H."/>
            <person name="Kurtzman C.P."/>
            <person name="Blackwell M."/>
            <person name="Grigoriev I.V."/>
            <person name="Jeffries T.W."/>
        </authorList>
    </citation>
    <scope>NUCLEOTIDE SEQUENCE [LARGE SCALE GENOMIC DNA]</scope>
    <source>
        <strain evidence="7 8">NRRL Y-2026</strain>
    </source>
</reference>
<evidence type="ECO:0000313" key="7">
    <source>
        <dbReference type="EMBL" id="ODQ48654.1"/>
    </source>
</evidence>
<proteinExistence type="inferred from homology"/>
<dbReference type="STRING" id="763406.A0A1E3NRF3"/>
<dbReference type="Pfam" id="PF02731">
    <property type="entry name" value="SKIP_SNW"/>
    <property type="match status" value="1"/>
</dbReference>
<dbReference type="AlphaFoldDB" id="A0A1E3NRF3"/>
<keyword evidence="3" id="KW-0539">Nucleus</keyword>
<keyword evidence="3" id="KW-0747">Spliceosome</keyword>
<feature type="compositionally biased region" description="Basic and acidic residues" evidence="5">
    <location>
        <begin position="258"/>
        <end position="279"/>
    </location>
</feature>
<dbReference type="EMBL" id="KV454001">
    <property type="protein sequence ID" value="ODQ48654.1"/>
    <property type="molecule type" value="Genomic_DNA"/>
</dbReference>
<evidence type="ECO:0000259" key="6">
    <source>
        <dbReference type="Pfam" id="PF02731"/>
    </source>
</evidence>
<evidence type="ECO:0000256" key="3">
    <source>
        <dbReference type="RuleBase" id="RU367140"/>
    </source>
</evidence>
<dbReference type="PANTHER" id="PTHR12096">
    <property type="entry name" value="NUCLEAR PROTEIN SKIP-RELATED"/>
    <property type="match status" value="1"/>
</dbReference>
<feature type="coiled-coil region" evidence="4">
    <location>
        <begin position="167"/>
        <end position="227"/>
    </location>
</feature>
<keyword evidence="3" id="KW-0507">mRNA processing</keyword>
<sequence length="389" mass="44264">MSDKKLQLYDYDSEKKLSETASKTKDALNKILSRKLHNDKVTTLASTSTNSDTSYLQYTSAQLANLTNDEGLNAPKRRIIKITDEKVDPMLPQKFRIRKAPDGPPADGFAPVLHDETSTEKLTKADQKKWQIAPSVSNWKNNQGFIIGIENRLQNSNTPNKLTEQDINKSTQRFSALSDALKNAEQKAKEDLKTRANWRKRLESEEIARTQERLGRLAEEARNSRKTAQETITDFSIVSANDNLSRKGQEEDSSLSDKLQRRAERRRRAEEELKSEKLSTKQKIRKLAKEQGREISERVVLGVSEALRKKQKESVYDSELYLRTSHSAKGKPTDDLYDKPLFSQETALGDIYRSRNMSGHKGLGSTNDTEPQSTSVNFVRDSDAEKKRE</sequence>
<dbReference type="GO" id="GO:0005681">
    <property type="term" value="C:spliceosomal complex"/>
    <property type="evidence" value="ECO:0007669"/>
    <property type="project" value="UniProtKB-UniRule"/>
</dbReference>
<evidence type="ECO:0000256" key="1">
    <source>
        <dbReference type="ARBA" id="ARBA00010197"/>
    </source>
</evidence>
<dbReference type="Proteomes" id="UP000094455">
    <property type="component" value="Unassembled WGS sequence"/>
</dbReference>
<feature type="region of interest" description="Disordered" evidence="5">
    <location>
        <begin position="349"/>
        <end position="389"/>
    </location>
</feature>
<keyword evidence="8" id="KW-1185">Reference proteome</keyword>
<comment type="subunit">
    <text evidence="3">Associated with the spliceosome.</text>
</comment>
<dbReference type="InterPro" id="IPR004015">
    <property type="entry name" value="SKI-int_prot_SKIP_SNW-dom"/>
</dbReference>
<comment type="similarity">
    <text evidence="1 3">Belongs to the SNW family.</text>
</comment>
<accession>A0A1E3NRF3</accession>
<comment type="subcellular location">
    <subcellularLocation>
        <location evidence="3">Nucleus</location>
    </subcellularLocation>
</comment>
<name>A0A1E3NRF3_9ASCO</name>
<keyword evidence="4" id="KW-0175">Coiled coil</keyword>
<protein>
    <recommendedName>
        <fullName evidence="2 3">Pre-mRNA-processing protein 45</fullName>
    </recommendedName>
</protein>
<feature type="compositionally biased region" description="Polar residues" evidence="5">
    <location>
        <begin position="364"/>
        <end position="377"/>
    </location>
</feature>
<dbReference type="InterPro" id="IPR017862">
    <property type="entry name" value="SKI-int_prot_SKIP"/>
</dbReference>
<organism evidence="7 8">
    <name type="scientific">Pichia membranifaciens NRRL Y-2026</name>
    <dbReference type="NCBI Taxonomy" id="763406"/>
    <lineage>
        <taxon>Eukaryota</taxon>
        <taxon>Fungi</taxon>
        <taxon>Dikarya</taxon>
        <taxon>Ascomycota</taxon>
        <taxon>Saccharomycotina</taxon>
        <taxon>Pichiomycetes</taxon>
        <taxon>Pichiales</taxon>
        <taxon>Pichiaceae</taxon>
        <taxon>Pichia</taxon>
    </lineage>
</organism>
<gene>
    <name evidence="7" type="ORF">PICMEDRAFT_14191</name>
</gene>
<dbReference type="GeneID" id="30176951"/>
<comment type="function">
    <text evidence="3">Involved in pre-mRNA splicing.</text>
</comment>
<evidence type="ECO:0000313" key="8">
    <source>
        <dbReference type="Proteomes" id="UP000094455"/>
    </source>
</evidence>
<dbReference type="RefSeq" id="XP_019019767.1">
    <property type="nucleotide sequence ID" value="XM_019160264.1"/>
</dbReference>
<evidence type="ECO:0000256" key="5">
    <source>
        <dbReference type="SAM" id="MobiDB-lite"/>
    </source>
</evidence>
<evidence type="ECO:0000256" key="2">
    <source>
        <dbReference type="ARBA" id="ARBA00022160"/>
    </source>
</evidence>
<feature type="domain" description="SKI-interacting protein SKIP SNW" evidence="6">
    <location>
        <begin position="57"/>
        <end position="225"/>
    </location>
</feature>
<dbReference type="GO" id="GO:0000398">
    <property type="term" value="P:mRNA splicing, via spliceosome"/>
    <property type="evidence" value="ECO:0007669"/>
    <property type="project" value="InterPro"/>
</dbReference>
<feature type="region of interest" description="Disordered" evidence="5">
    <location>
        <begin position="243"/>
        <end position="281"/>
    </location>
</feature>
<dbReference type="OrthoDB" id="666364at2759"/>
<feature type="compositionally biased region" description="Basic and acidic residues" evidence="5">
    <location>
        <begin position="380"/>
        <end position="389"/>
    </location>
</feature>
<keyword evidence="3" id="KW-0508">mRNA splicing</keyword>
<evidence type="ECO:0000256" key="4">
    <source>
        <dbReference type="SAM" id="Coils"/>
    </source>
</evidence>